<proteinExistence type="predicted"/>
<dbReference type="EMBL" id="FXAZ01000005">
    <property type="protein sequence ID" value="SMG53013.1"/>
    <property type="molecule type" value="Genomic_DNA"/>
</dbReference>
<accession>A0A1X7LI53</accession>
<evidence type="ECO:0000313" key="1">
    <source>
        <dbReference type="EMBL" id="SMG53013.1"/>
    </source>
</evidence>
<organism evidence="1 2">
    <name type="scientific">Paenibacillus aquistagni</name>
    <dbReference type="NCBI Taxonomy" id="1852522"/>
    <lineage>
        <taxon>Bacteria</taxon>
        <taxon>Bacillati</taxon>
        <taxon>Bacillota</taxon>
        <taxon>Bacilli</taxon>
        <taxon>Bacillales</taxon>
        <taxon>Paenibacillaceae</taxon>
        <taxon>Paenibacillus</taxon>
    </lineage>
</organism>
<dbReference type="Proteomes" id="UP000193834">
    <property type="component" value="Unassembled WGS sequence"/>
</dbReference>
<dbReference type="STRING" id="1852522.SAMN06295960_3427"/>
<sequence>MKCDVTIEKNWFYEENEPIKISHILLGNNP</sequence>
<name>A0A1X7LI53_9BACL</name>
<gene>
    <name evidence="1" type="ORF">SAMN06295960_3427</name>
</gene>
<evidence type="ECO:0000313" key="2">
    <source>
        <dbReference type="Proteomes" id="UP000193834"/>
    </source>
</evidence>
<dbReference type="AlphaFoldDB" id="A0A1X7LI53"/>
<protein>
    <submittedName>
        <fullName evidence="1">Uncharacterized protein</fullName>
    </submittedName>
</protein>
<keyword evidence="2" id="KW-1185">Reference proteome</keyword>
<reference evidence="1 2" key="1">
    <citation type="submission" date="2017-04" db="EMBL/GenBank/DDBJ databases">
        <authorList>
            <person name="Afonso C.L."/>
            <person name="Miller P.J."/>
            <person name="Scott M.A."/>
            <person name="Spackman E."/>
            <person name="Goraichik I."/>
            <person name="Dimitrov K.M."/>
            <person name="Suarez D.L."/>
            <person name="Swayne D.E."/>
        </authorList>
    </citation>
    <scope>NUCLEOTIDE SEQUENCE [LARGE SCALE GENOMIC DNA]</scope>
    <source>
        <strain evidence="1 2">11</strain>
    </source>
</reference>